<feature type="binding site" evidence="4">
    <location>
        <begin position="25"/>
        <end position="27"/>
    </location>
    <ligand>
        <name>3-dehydroquinate</name>
        <dbReference type="ChEBI" id="CHEBI:32364"/>
    </ligand>
</feature>
<evidence type="ECO:0000256" key="2">
    <source>
        <dbReference type="ARBA" id="ARBA00023239"/>
    </source>
</evidence>
<gene>
    <name evidence="4 5" type="primary">aroD</name>
    <name evidence="5" type="ORF">LFW2832_00611</name>
</gene>
<dbReference type="InterPro" id="IPR050146">
    <property type="entry name" value="Type-I_3-dehydroquinase"/>
</dbReference>
<feature type="binding site" evidence="4">
    <location>
        <position position="197"/>
    </location>
    <ligand>
        <name>3-dehydroquinate</name>
        <dbReference type="ChEBI" id="CHEBI:32364"/>
    </ligand>
</feature>
<comment type="caution">
    <text evidence="5">The sequence shown here is derived from an EMBL/GenBank/DDBJ whole genome shotgun (WGS) entry which is preliminary data.</text>
</comment>
<reference evidence="5 6" key="1">
    <citation type="submission" date="2019-08" db="EMBL/GenBank/DDBJ databases">
        <authorList>
            <person name="Vazquez-Campos X."/>
        </authorList>
    </citation>
    <scope>NUCLEOTIDE SEQUENCE [LARGE SCALE GENOMIC DNA]</scope>
    <source>
        <strain evidence="5">LFW-283_2</strain>
    </source>
</reference>
<keyword evidence="2 4" id="KW-0456">Lyase</keyword>
<dbReference type="GO" id="GO:0046279">
    <property type="term" value="P:3,4-dihydroxybenzoate biosynthetic process"/>
    <property type="evidence" value="ECO:0007669"/>
    <property type="project" value="TreeGrafter"/>
</dbReference>
<dbReference type="HAMAP" id="MF_00214">
    <property type="entry name" value="AroD"/>
    <property type="match status" value="1"/>
</dbReference>
<evidence type="ECO:0000256" key="3">
    <source>
        <dbReference type="ARBA" id="ARBA00023270"/>
    </source>
</evidence>
<feature type="active site" description="Proton donor/acceptor" evidence="4">
    <location>
        <position position="108"/>
    </location>
</feature>
<dbReference type="UniPathway" id="UPA00053">
    <property type="reaction ID" value="UER00086"/>
</dbReference>
<feature type="binding site" evidence="4">
    <location>
        <position position="172"/>
    </location>
    <ligand>
        <name>3-dehydroquinate</name>
        <dbReference type="ChEBI" id="CHEBI:32364"/>
    </ligand>
</feature>
<keyword evidence="3 4" id="KW-0704">Schiff base</keyword>
<organism evidence="5 6">
    <name type="scientific">Candidatus Bilamarchaeum dharawalense</name>
    <dbReference type="NCBI Taxonomy" id="2885759"/>
    <lineage>
        <taxon>Archaea</taxon>
        <taxon>Candidatus Micrarchaeota</taxon>
        <taxon>Candidatus Micrarchaeia</taxon>
        <taxon>Candidatus Anstonellales</taxon>
        <taxon>Candidatus Bilamarchaeaceae</taxon>
        <taxon>Candidatus Bilamarchaeum</taxon>
    </lineage>
</organism>
<dbReference type="InterPro" id="IPR001381">
    <property type="entry name" value="DHquinase_I"/>
</dbReference>
<accession>A0A5E4LS00</accession>
<dbReference type="GO" id="GO:0009423">
    <property type="term" value="P:chorismate biosynthetic process"/>
    <property type="evidence" value="ECO:0007669"/>
    <property type="project" value="UniProtKB-UniRule"/>
</dbReference>
<comment type="subunit">
    <text evidence="4">Homodimer.</text>
</comment>
<dbReference type="GO" id="GO:0003855">
    <property type="term" value="F:3-dehydroquinate dehydratase activity"/>
    <property type="evidence" value="ECO:0007669"/>
    <property type="project" value="UniProtKB-UniRule"/>
</dbReference>
<dbReference type="PANTHER" id="PTHR43699:SF1">
    <property type="entry name" value="3-DEHYDROQUINATE DEHYDRATASE"/>
    <property type="match status" value="1"/>
</dbReference>
<keyword evidence="4" id="KW-0028">Amino-acid biosynthesis</keyword>
<feature type="active site" description="Schiff-base intermediate with substrate" evidence="4">
    <location>
        <position position="135"/>
    </location>
</feature>
<dbReference type="Pfam" id="PF01487">
    <property type="entry name" value="DHquinase_I"/>
    <property type="match status" value="1"/>
</dbReference>
<dbReference type="GO" id="GO:0008652">
    <property type="term" value="P:amino acid biosynthetic process"/>
    <property type="evidence" value="ECO:0007669"/>
    <property type="project" value="UniProtKB-KW"/>
</dbReference>
<keyword evidence="4" id="KW-0057">Aromatic amino acid biosynthesis</keyword>
<comment type="function">
    <text evidence="4">Involved in the third step of the chorismate pathway, which leads to the biosynthesis of aromatic amino acids. Catalyzes the cis-dehydration of 3-dehydroquinate (DHQ) and introduces the first double bond of the aromatic ring to yield 3-dehydroshikimate.</text>
</comment>
<sequence>MICVSIAEPTVDKCIMALAGLEMAEIRLDKLAMAERDKANRIFAQPLKLIATCRPEAGDEKIRKKMLLDAIEAGASFVDIEVETSDEYKREILVKAKTKNCRIIVSFHDHKKTPAKAELDQIVNWCFQSGADIAKIACQVNSDRDNARLLGLLDNERKMVVIGMGRKGRITRIVAPLLGSIFTFASLEKGKETAEGQLTKAELEDILKKVGDAND</sequence>
<protein>
    <recommendedName>
        <fullName evidence="4">3-dehydroquinate dehydratase</fullName>
        <shortName evidence="4">3-dehydroquinase</shortName>
        <ecNumber evidence="4">4.2.1.10</ecNumber>
    </recommendedName>
    <alternativeName>
        <fullName evidence="4">Type I DHQase</fullName>
    </alternativeName>
    <alternativeName>
        <fullName evidence="4">Type I dehydroquinase</fullName>
        <shortName evidence="4">DHQ1</shortName>
    </alternativeName>
</protein>
<proteinExistence type="inferred from homology"/>
<name>A0A5E4LS00_9ARCH</name>
<feature type="binding site" evidence="4">
    <location>
        <position position="5"/>
    </location>
    <ligand>
        <name>3-dehydroquinate</name>
        <dbReference type="ChEBI" id="CHEBI:32364"/>
    </ligand>
</feature>
<dbReference type="EMBL" id="CABMJJ010000009">
    <property type="protein sequence ID" value="VVC03918.1"/>
    <property type="molecule type" value="Genomic_DNA"/>
</dbReference>
<feature type="binding site" evidence="4">
    <location>
        <position position="54"/>
    </location>
    <ligand>
        <name>3-dehydroquinate</name>
        <dbReference type="ChEBI" id="CHEBI:32364"/>
    </ligand>
</feature>
<dbReference type="AlphaFoldDB" id="A0A5E4LS00"/>
<dbReference type="PANTHER" id="PTHR43699">
    <property type="entry name" value="3-DEHYDROQUINATE DEHYDRATASE"/>
    <property type="match status" value="1"/>
</dbReference>
<comment type="similarity">
    <text evidence="4">Belongs to the type-I 3-dehydroquinase family.</text>
</comment>
<evidence type="ECO:0000256" key="4">
    <source>
        <dbReference type="HAMAP-Rule" id="MF_00214"/>
    </source>
</evidence>
<dbReference type="CDD" id="cd00502">
    <property type="entry name" value="DHQase_I"/>
    <property type="match status" value="1"/>
</dbReference>
<dbReference type="Gene3D" id="3.20.20.70">
    <property type="entry name" value="Aldolase class I"/>
    <property type="match status" value="1"/>
</dbReference>
<comment type="catalytic activity">
    <reaction evidence="1 4">
        <text>3-dehydroquinate = 3-dehydroshikimate + H2O</text>
        <dbReference type="Rhea" id="RHEA:21096"/>
        <dbReference type="ChEBI" id="CHEBI:15377"/>
        <dbReference type="ChEBI" id="CHEBI:16630"/>
        <dbReference type="ChEBI" id="CHEBI:32364"/>
        <dbReference type="EC" id="4.2.1.10"/>
    </reaction>
</comment>
<feature type="binding site" evidence="4">
    <location>
        <position position="193"/>
    </location>
    <ligand>
        <name>3-dehydroquinate</name>
        <dbReference type="ChEBI" id="CHEBI:32364"/>
    </ligand>
</feature>
<dbReference type="InterPro" id="IPR013785">
    <property type="entry name" value="Aldolase_TIM"/>
</dbReference>
<dbReference type="Proteomes" id="UP000789941">
    <property type="component" value="Unassembled WGS sequence"/>
</dbReference>
<evidence type="ECO:0000313" key="6">
    <source>
        <dbReference type="Proteomes" id="UP000789941"/>
    </source>
</evidence>
<evidence type="ECO:0000313" key="5">
    <source>
        <dbReference type="EMBL" id="VVC03918.1"/>
    </source>
</evidence>
<evidence type="ECO:0000256" key="1">
    <source>
        <dbReference type="ARBA" id="ARBA00001864"/>
    </source>
</evidence>
<dbReference type="GO" id="GO:0009073">
    <property type="term" value="P:aromatic amino acid family biosynthetic process"/>
    <property type="evidence" value="ECO:0007669"/>
    <property type="project" value="UniProtKB-KW"/>
</dbReference>
<comment type="pathway">
    <text evidence="4">Metabolic intermediate biosynthesis; chorismate biosynthesis; chorismate from D-erythrose 4-phosphate and phosphoenolpyruvate: step 3/7.</text>
</comment>
<dbReference type="SUPFAM" id="SSF51569">
    <property type="entry name" value="Aldolase"/>
    <property type="match status" value="1"/>
</dbReference>
<dbReference type="EC" id="4.2.1.10" evidence="4"/>